<sequence length="294" mass="32846">MLGIDKHSMGNIVEKTGILQSAEKLGGWIVKKGLAKAIPLAGKLATQGGMLGKIGLGCTKFLGGAAGFMAGPLGPIVGEIVGQLVIYAATNALTQVAKKLNLISVDDKAEEIGYRLEVASQHNEWKCREDFATFGEYYDYLRQQVPDETIDPTKLHDDRLYYTAMGGNALRLGIAEHYHMDIPIDMLIEIGRCHLDGDSLQEIMERFSAEGYNLGKFREYLQGELKGIERSKVEQYIAESLMKVYPEYSPEQLTNKLREMRNASRDERFLESTIYKQVIESIREQNNTVDSLNS</sequence>
<accession>I0GQR0</accession>
<dbReference type="HOGENOM" id="CLU_946265_0_0_9"/>
<dbReference type="OrthoDB" id="3075873at2"/>
<evidence type="ECO:0000313" key="1">
    <source>
        <dbReference type="EMBL" id="BAL83097.1"/>
    </source>
</evidence>
<gene>
    <name evidence="1" type="ordered locus">SELR_13890</name>
</gene>
<dbReference type="AlphaFoldDB" id="I0GQR0"/>
<dbReference type="EMBL" id="AP012292">
    <property type="protein sequence ID" value="BAL83097.1"/>
    <property type="molecule type" value="Genomic_DNA"/>
</dbReference>
<dbReference type="Proteomes" id="UP000007887">
    <property type="component" value="Chromosome"/>
</dbReference>
<dbReference type="RefSeq" id="WP_014424534.1">
    <property type="nucleotide sequence ID" value="NC_017068.1"/>
</dbReference>
<reference evidence="1 2" key="1">
    <citation type="submission" date="2011-10" db="EMBL/GenBank/DDBJ databases">
        <title>Whole genome sequence of Selenomonas ruminantium subsp. lactilytica TAM6421.</title>
        <authorList>
            <person name="Oguchi A."/>
            <person name="Ankai A."/>
            <person name="Kaneko J."/>
            <person name="Yamada-Narita S."/>
            <person name="Fukui S."/>
            <person name="Takahashi M."/>
            <person name="Onodera T."/>
            <person name="Kojima S."/>
            <person name="Fushimi T."/>
            <person name="Abe N."/>
            <person name="Kamio Y."/>
            <person name="Yamazaki S."/>
            <person name="Fujita N."/>
        </authorList>
    </citation>
    <scope>NUCLEOTIDE SEQUENCE [LARGE SCALE GENOMIC DNA]</scope>
    <source>
        <strain evidence="2">NBRC 103574 / TAM6421</strain>
    </source>
</reference>
<organism evidence="1 2">
    <name type="scientific">Selenomonas ruminantium subsp. lactilytica (strain NBRC 103574 / TAM6421)</name>
    <dbReference type="NCBI Taxonomy" id="927704"/>
    <lineage>
        <taxon>Bacteria</taxon>
        <taxon>Bacillati</taxon>
        <taxon>Bacillota</taxon>
        <taxon>Negativicutes</taxon>
        <taxon>Selenomonadales</taxon>
        <taxon>Selenomonadaceae</taxon>
        <taxon>Selenomonas</taxon>
    </lineage>
</organism>
<dbReference type="PATRIC" id="fig|927704.6.peg.1433"/>
<evidence type="ECO:0000313" key="2">
    <source>
        <dbReference type="Proteomes" id="UP000007887"/>
    </source>
</evidence>
<proteinExistence type="predicted"/>
<protein>
    <submittedName>
        <fullName evidence="1">Uncharacterized protein</fullName>
    </submittedName>
</protein>
<dbReference type="KEGG" id="sri:SELR_13890"/>
<name>I0GQR0_SELRL</name>